<reference evidence="1 2" key="1">
    <citation type="submission" date="2024-12" db="EMBL/GenBank/DDBJ databases">
        <authorList>
            <person name="Hu S."/>
        </authorList>
    </citation>
    <scope>NUCLEOTIDE SEQUENCE [LARGE SCALE GENOMIC DNA]</scope>
    <source>
        <strain evidence="1 2">P-25</strain>
    </source>
</reference>
<sequence length="111" mass="12809">MIYNGAKAKIYLKYKGSIEDISKVISKGMILPEFYFETDEEYPHNVTSNCEALGFSIWLNKLTDENDFNYILEIETNLSLEESFNDLLCDLSPWLAKYVSEICGIETFVNI</sequence>
<protein>
    <submittedName>
        <fullName evidence="1">Uncharacterized protein</fullName>
    </submittedName>
</protein>
<dbReference type="RefSeq" id="WP_138729712.1">
    <property type="nucleotide sequence ID" value="NZ_SRMP02000003.1"/>
</dbReference>
<evidence type="ECO:0000313" key="2">
    <source>
        <dbReference type="Proteomes" id="UP001517367"/>
    </source>
</evidence>
<evidence type="ECO:0000313" key="1">
    <source>
        <dbReference type="EMBL" id="MFN0290484.1"/>
    </source>
</evidence>
<dbReference type="Proteomes" id="UP001517367">
    <property type="component" value="Unassembled WGS sequence"/>
</dbReference>
<proteinExistence type="predicted"/>
<accession>A0ABW9JDJ7</accession>
<organism evidence="1 2">
    <name type="scientific">Pedobacter helvus</name>
    <dbReference type="NCBI Taxonomy" id="2563444"/>
    <lineage>
        <taxon>Bacteria</taxon>
        <taxon>Pseudomonadati</taxon>
        <taxon>Bacteroidota</taxon>
        <taxon>Sphingobacteriia</taxon>
        <taxon>Sphingobacteriales</taxon>
        <taxon>Sphingobacteriaceae</taxon>
        <taxon>Pedobacter</taxon>
    </lineage>
</organism>
<gene>
    <name evidence="1" type="ORF">E5L68_003735</name>
</gene>
<keyword evidence="2" id="KW-1185">Reference proteome</keyword>
<name>A0ABW9JDJ7_9SPHI</name>
<dbReference type="EMBL" id="SRMP02000003">
    <property type="protein sequence ID" value="MFN0290484.1"/>
    <property type="molecule type" value="Genomic_DNA"/>
</dbReference>
<comment type="caution">
    <text evidence="1">The sequence shown here is derived from an EMBL/GenBank/DDBJ whole genome shotgun (WGS) entry which is preliminary data.</text>
</comment>